<dbReference type="Proteomes" id="UP000002748">
    <property type="component" value="Unassembled WGS sequence"/>
</dbReference>
<protein>
    <submittedName>
        <fullName evidence="2">Uncharacterized protein</fullName>
    </submittedName>
</protein>
<evidence type="ECO:0000256" key="1">
    <source>
        <dbReference type="SAM" id="MobiDB-lite"/>
    </source>
</evidence>
<accession>J4UL40</accession>
<sequence length="148" mass="15698">MTRQPSRPAAGAQSSQTDAMGSITALVVSVPSCSADARTLWKGKEARFSTFTLVSVRSDMRPVSSSTPPPVAKPASPVDIPAQKGAPAQHPEVISASNSKAREEVLQLAQDCQEAMKEARPPTDAEYQAVTTSLKQLIDSLRASPKPR</sequence>
<dbReference type="EMBL" id="ALBS01000021">
    <property type="protein sequence ID" value="EJT52650.1"/>
    <property type="molecule type" value="Genomic_DNA"/>
</dbReference>
<dbReference type="GeneID" id="25986617"/>
<proteinExistence type="predicted"/>
<dbReference type="AlphaFoldDB" id="J4UL40"/>
<dbReference type="RefSeq" id="XP_014183669.1">
    <property type="nucleotide sequence ID" value="XM_014328194.1"/>
</dbReference>
<organism evidence="2 3">
    <name type="scientific">Trichosporon asahii var. asahii (strain ATCC 90039 / CBS 2479 / JCM 2466 / KCTC 7840 / NBRC 103889/ NCYC 2677 / UAMH 7654)</name>
    <name type="common">Yeast</name>
    <dbReference type="NCBI Taxonomy" id="1186058"/>
    <lineage>
        <taxon>Eukaryota</taxon>
        <taxon>Fungi</taxon>
        <taxon>Dikarya</taxon>
        <taxon>Basidiomycota</taxon>
        <taxon>Agaricomycotina</taxon>
        <taxon>Tremellomycetes</taxon>
        <taxon>Trichosporonales</taxon>
        <taxon>Trichosporonaceae</taxon>
        <taxon>Trichosporon</taxon>
    </lineage>
</organism>
<dbReference type="HOGENOM" id="CLU_1760078_0_0_1"/>
<dbReference type="VEuPathDB" id="FungiDB:A1Q1_03104"/>
<evidence type="ECO:0000313" key="2">
    <source>
        <dbReference type="EMBL" id="EJT52650.1"/>
    </source>
</evidence>
<dbReference type="KEGG" id="tasa:A1Q1_03104"/>
<reference evidence="2 3" key="1">
    <citation type="journal article" date="2012" name="Eukaryot. Cell">
        <title>Draft genome sequence of CBS 2479, the standard type strain of Trichosporon asahii.</title>
        <authorList>
            <person name="Yang R.Y."/>
            <person name="Li H.T."/>
            <person name="Zhu H."/>
            <person name="Zhou G.P."/>
            <person name="Wang M."/>
            <person name="Wang L."/>
        </authorList>
    </citation>
    <scope>NUCLEOTIDE SEQUENCE [LARGE SCALE GENOMIC DNA]</scope>
    <source>
        <strain evidence="3">ATCC 90039 / CBS 2479 / JCM 2466 / KCTC 7840 / NCYC 2677 / UAMH 7654</strain>
    </source>
</reference>
<gene>
    <name evidence="2" type="ORF">A1Q1_03104</name>
</gene>
<name>J4UL40_TRIAS</name>
<comment type="caution">
    <text evidence="2">The sequence shown here is derived from an EMBL/GenBank/DDBJ whole genome shotgun (WGS) entry which is preliminary data.</text>
</comment>
<feature type="region of interest" description="Disordered" evidence="1">
    <location>
        <begin position="58"/>
        <end position="101"/>
    </location>
</feature>
<evidence type="ECO:0000313" key="3">
    <source>
        <dbReference type="Proteomes" id="UP000002748"/>
    </source>
</evidence>